<reference evidence="1" key="1">
    <citation type="submission" date="2019-12" db="EMBL/GenBank/DDBJ databases">
        <title>Genome sequencing and annotation of Brassica cretica.</title>
        <authorList>
            <person name="Studholme D.J."/>
            <person name="Sarris P.F."/>
        </authorList>
    </citation>
    <scope>NUCLEOTIDE SEQUENCE</scope>
    <source>
        <strain evidence="1">PFS-001/15</strain>
        <tissue evidence="1">Leaf</tissue>
    </source>
</reference>
<evidence type="ECO:0000313" key="2">
    <source>
        <dbReference type="Proteomes" id="UP000712281"/>
    </source>
</evidence>
<name>A0A8S9I8R7_BRACR</name>
<comment type="caution">
    <text evidence="1">The sequence shown here is derived from an EMBL/GenBank/DDBJ whole genome shotgun (WGS) entry which is preliminary data.</text>
</comment>
<protein>
    <submittedName>
        <fullName evidence="1">Uncharacterized protein</fullName>
    </submittedName>
</protein>
<sequence length="66" mass="7433">MEEVEEKATKLADRLGLKKYYATVLLAENSWDGKLVVDNWNLPDNDLITKAEVVTDPLLETKLASL</sequence>
<accession>A0A8S9I8R7</accession>
<dbReference type="EMBL" id="QGKW02001911">
    <property type="protein sequence ID" value="KAF2566251.1"/>
    <property type="molecule type" value="Genomic_DNA"/>
</dbReference>
<evidence type="ECO:0000313" key="1">
    <source>
        <dbReference type="EMBL" id="KAF2566251.1"/>
    </source>
</evidence>
<dbReference type="Proteomes" id="UP000712281">
    <property type="component" value="Unassembled WGS sequence"/>
</dbReference>
<dbReference type="AlphaFoldDB" id="A0A8S9I8R7"/>
<gene>
    <name evidence="1" type="ORF">F2Q68_00023874</name>
</gene>
<proteinExistence type="predicted"/>
<organism evidence="1 2">
    <name type="scientific">Brassica cretica</name>
    <name type="common">Mustard</name>
    <dbReference type="NCBI Taxonomy" id="69181"/>
    <lineage>
        <taxon>Eukaryota</taxon>
        <taxon>Viridiplantae</taxon>
        <taxon>Streptophyta</taxon>
        <taxon>Embryophyta</taxon>
        <taxon>Tracheophyta</taxon>
        <taxon>Spermatophyta</taxon>
        <taxon>Magnoliopsida</taxon>
        <taxon>eudicotyledons</taxon>
        <taxon>Gunneridae</taxon>
        <taxon>Pentapetalae</taxon>
        <taxon>rosids</taxon>
        <taxon>malvids</taxon>
        <taxon>Brassicales</taxon>
        <taxon>Brassicaceae</taxon>
        <taxon>Brassiceae</taxon>
        <taxon>Brassica</taxon>
    </lineage>
</organism>